<dbReference type="InterPro" id="IPR050991">
    <property type="entry name" value="ECM_Regulatory_Proteins"/>
</dbReference>
<dbReference type="Pfam" id="PF18962">
    <property type="entry name" value="Por_Secre_tail"/>
    <property type="match status" value="1"/>
</dbReference>
<dbReference type="InterPro" id="IPR000998">
    <property type="entry name" value="MAM_dom"/>
</dbReference>
<gene>
    <name evidence="6" type="ORF">GCM10010832_25430</name>
</gene>
<evidence type="ECO:0000313" key="7">
    <source>
        <dbReference type="Proteomes" id="UP000599179"/>
    </source>
</evidence>
<proteinExistence type="predicted"/>
<feature type="chain" id="PRO_5046927664" evidence="3">
    <location>
        <begin position="26"/>
        <end position="2460"/>
    </location>
</feature>
<feature type="domain" description="Fibronectin type-III" evidence="5">
    <location>
        <begin position="1653"/>
        <end position="1747"/>
    </location>
</feature>
<comment type="caution">
    <text evidence="6">The sequence shown here is derived from an EMBL/GenBank/DDBJ whole genome shotgun (WGS) entry which is preliminary data.</text>
</comment>
<dbReference type="EMBL" id="BMGM01000013">
    <property type="protein sequence ID" value="GGE44311.1"/>
    <property type="molecule type" value="Genomic_DNA"/>
</dbReference>
<keyword evidence="1 3" id="KW-0732">Signal</keyword>
<dbReference type="RefSeq" id="WP_188459535.1">
    <property type="nucleotide sequence ID" value="NZ_BMGM01000013.1"/>
</dbReference>
<evidence type="ECO:0000256" key="3">
    <source>
        <dbReference type="SAM" id="SignalP"/>
    </source>
</evidence>
<dbReference type="SUPFAM" id="SSF49899">
    <property type="entry name" value="Concanavalin A-like lectins/glucanases"/>
    <property type="match status" value="3"/>
</dbReference>
<dbReference type="CDD" id="cd00063">
    <property type="entry name" value="FN3"/>
    <property type="match status" value="9"/>
</dbReference>
<dbReference type="PROSITE" id="PS50853">
    <property type="entry name" value="FN3"/>
    <property type="match status" value="11"/>
</dbReference>
<feature type="domain" description="Fibronectin type-III" evidence="5">
    <location>
        <begin position="2043"/>
        <end position="2140"/>
    </location>
</feature>
<dbReference type="InterPro" id="IPR036116">
    <property type="entry name" value="FN3_sf"/>
</dbReference>
<dbReference type="SMART" id="SM00137">
    <property type="entry name" value="MAM"/>
    <property type="match status" value="1"/>
</dbReference>
<feature type="domain" description="MAM" evidence="4">
    <location>
        <begin position="757"/>
        <end position="963"/>
    </location>
</feature>
<dbReference type="InterPro" id="IPR003961">
    <property type="entry name" value="FN3_dom"/>
</dbReference>
<name>A0ABQ1SKG3_9FLAO</name>
<keyword evidence="2" id="KW-0677">Repeat</keyword>
<protein>
    <submittedName>
        <fullName evidence="6">Uncharacterized protein</fullName>
    </submittedName>
</protein>
<dbReference type="InterPro" id="IPR025510">
    <property type="entry name" value="DUF4397"/>
</dbReference>
<accession>A0ABQ1SKG3</accession>
<organism evidence="6 7">
    <name type="scientific">Psychroflexus planctonicus</name>
    <dbReference type="NCBI Taxonomy" id="1526575"/>
    <lineage>
        <taxon>Bacteria</taxon>
        <taxon>Pseudomonadati</taxon>
        <taxon>Bacteroidota</taxon>
        <taxon>Flavobacteriia</taxon>
        <taxon>Flavobacteriales</taxon>
        <taxon>Flavobacteriaceae</taxon>
        <taxon>Psychroflexus</taxon>
    </lineage>
</organism>
<dbReference type="Pfam" id="PF00629">
    <property type="entry name" value="MAM"/>
    <property type="match status" value="2"/>
</dbReference>
<dbReference type="SUPFAM" id="SSF49265">
    <property type="entry name" value="Fibronectin type III"/>
    <property type="match status" value="6"/>
</dbReference>
<dbReference type="NCBIfam" id="TIGR04183">
    <property type="entry name" value="Por_Secre_tail"/>
    <property type="match status" value="1"/>
</dbReference>
<feature type="domain" description="Fibronectin type-III" evidence="5">
    <location>
        <begin position="1945"/>
        <end position="2039"/>
    </location>
</feature>
<reference evidence="7" key="1">
    <citation type="journal article" date="2019" name="Int. J. Syst. Evol. Microbiol.">
        <title>The Global Catalogue of Microorganisms (GCM) 10K type strain sequencing project: providing services to taxonomists for standard genome sequencing and annotation.</title>
        <authorList>
            <consortium name="The Broad Institute Genomics Platform"/>
            <consortium name="The Broad Institute Genome Sequencing Center for Infectious Disease"/>
            <person name="Wu L."/>
            <person name="Ma J."/>
        </authorList>
    </citation>
    <scope>NUCLEOTIDE SEQUENCE [LARGE SCALE GENOMIC DNA]</scope>
    <source>
        <strain evidence="7">CGMCC 1.12931</strain>
    </source>
</reference>
<dbReference type="PANTHER" id="PTHR46708">
    <property type="entry name" value="TENASCIN"/>
    <property type="match status" value="1"/>
</dbReference>
<feature type="domain" description="MAM" evidence="4">
    <location>
        <begin position="291"/>
        <end position="477"/>
    </location>
</feature>
<dbReference type="Proteomes" id="UP000599179">
    <property type="component" value="Unassembled WGS sequence"/>
</dbReference>
<dbReference type="InterPro" id="IPR013320">
    <property type="entry name" value="ConA-like_dom_sf"/>
</dbReference>
<dbReference type="InterPro" id="IPR026444">
    <property type="entry name" value="Secre_tail"/>
</dbReference>
<feature type="domain" description="Fibronectin type-III" evidence="5">
    <location>
        <begin position="477"/>
        <end position="569"/>
    </location>
</feature>
<dbReference type="PROSITE" id="PS50060">
    <property type="entry name" value="MAM_2"/>
    <property type="match status" value="3"/>
</dbReference>
<dbReference type="InterPro" id="IPR013783">
    <property type="entry name" value="Ig-like_fold"/>
</dbReference>
<evidence type="ECO:0000256" key="1">
    <source>
        <dbReference type="ARBA" id="ARBA00022729"/>
    </source>
</evidence>
<feature type="domain" description="Fibronectin type-III" evidence="5">
    <location>
        <begin position="1750"/>
        <end position="1844"/>
    </location>
</feature>
<feature type="signal peptide" evidence="3">
    <location>
        <begin position="1"/>
        <end position="25"/>
    </location>
</feature>
<evidence type="ECO:0000259" key="4">
    <source>
        <dbReference type="PROSITE" id="PS50060"/>
    </source>
</evidence>
<dbReference type="PANTHER" id="PTHR46708:SF2">
    <property type="entry name" value="FIBRONECTIN TYPE-III DOMAIN-CONTAINING PROTEIN"/>
    <property type="match status" value="1"/>
</dbReference>
<feature type="domain" description="Fibronectin type-III" evidence="5">
    <location>
        <begin position="963"/>
        <end position="1058"/>
    </location>
</feature>
<evidence type="ECO:0000313" key="6">
    <source>
        <dbReference type="EMBL" id="GGE44311.1"/>
    </source>
</evidence>
<feature type="domain" description="Fibronectin type-III" evidence="5">
    <location>
        <begin position="683"/>
        <end position="778"/>
    </location>
</feature>
<sequence length="2460" mass="267511">MIQNYLPKFVCSLLVLFLIGFNANANVNSISLTFDEKINDNPVKPYLPFFVEGVAEVQLIHNAPDPALSEVDIYVNDELIESNFSFRTATAFLTLPAGEDLDIAIAIGGSTSSASAFFNTTLNLTADEKYVVVANGVQQPNLFDTSANPSIAFNLDVFPGAREVAVAVAGNTDILIHHGATDLANFDLDEITVPIPNFVSDLAYTNFQNYVQIATNLYSIQPVLTSTQEEFEIYDLPLSDLNLQNKAVTLLTSGFVDVEANQNGPEFGLWLAQPEGGDLIELPFQGECVSFSTPFTEDFSGSEWQAGSGFQNSGDSIDECWTRTPDNIDNVYAWGTGNSNSNLFNSGPSSAFQGTKFIYTKQSGSPGAEAVFTSPVINTNGLDSPALSFYYFMYGFGIDSFSVEVQEFGTESWTNLITINGQQQTSEDDDWLEEEIELAGLENKKIQLRFIATRGSNFNSVVALDLIEVREATTCLKPTNLNITQIGDTSAQINWNTQSNPVDWFVYTSGANPETATPTQQSSESLSANNDQVIGLSSNTTYDVYLQSNCDDDGLSQLTGPVEFTTAACSVNEQCEYTFNLLDDFGDGWNGNIVELRQDGQLVANLGADFEDGDNFTETYNLCTGSSIELIWLNQGSFADEVGLNVVNPFDEEIFELGFDSEDERGDTIFSFTSACTPPSCPKVTNVQVTNVVDDAAQLNWNAEPEANLGYTWYIFNAGANPQVASPVFSESVDQSINSVNITGLTSAQAYDAYVVANCATDDDSDFSDVVSFNTACGTITAPYLEDFSSSEWVSGTGFFNTGDEINQCWGRETSGYFWGARTGATGGTSSGPNSAFLGENYIYAVGPSGNNGQTATITSPQIDLASLTNPGITFFYFMRGNTIGELAIEVKSVNSSNWVELENIVGAQQTDVDDNWEEVVVSLNAFQGEVIEYRFVATRGNSFSSDIALDAIEVAEVNPCLRPKDLEIDNIDIDGAELSWTPADANANGFIWEIYLDGTDPENATPVAEGTTPSNTTTAVITGLDADTTYQAYVIAECDEDEFSNRSIPLTFSTLVCDASETCEYTFELFDSFGDGWNGNTMSVLQNGVEVAVLGEGFTSGNNFTETVNLCNDADIELFWNSGGSFANEVGVTILNPFDEEVYEKDPGEGSQNTSLTTFTSDCDSPDGCFPPLNFDLVEVTTDSVELSWDNIGSAISGYNWFIFNAADNPQNTSPVANGSTNFEVNSVLVSGLAENTDYKAFIRSDCGFTGVSSASDPLFFKTPCNPLDTPYLVDFESSDWSPQNSGDESIGDCWSRNPEFELGTYSWLAFSDNFINNPVGDNFIIITNQFGNSGDQAIIELPVLDLSNLEDPSLNYFYLLTGNNVGTYDVEIKEVSSDNWTNLKTYTEEEQNNLSDDFEREVFDLAAFENQTVNIRFVATRSAGSSIFFAIDDLRVDELPVCNAPLNLNVSNVQTDSALLSYDEDESAINGYDWFVYLNGGDPETDNAIISGNSSSNLNVALDNLSPATTYDVYVQSSCLNSEISELSIPVTFSTEVCEEEDKCAYTYSLSSDSGNGWNGATMQVFQDGILVATLGESFNTGAEFDEVINLCQDVNTELVWNEAGSVSADVNISITDPFNEEIYNSSSESINPGETLFSFTSNCTPPICPDPTNVEVSDVTQTTANISWEETDATQLSYNWFVFLAGDNPEVDNPLVEGTTQAGELSVTVSDLTLDTAYQVYVQAECEFSESELTLPVDFTTFGTCEAPQNVVADEVLITEASFSWDDFSNALNGYNWEVYEANQNPDEDNPVSSGSLGVGETSVTVTGLTELTDYNFYIQSDCDIVESDFVLAVAFSTTGDCSEPSGDDFQFDEITQTSVLFSWSTSPDDPGFYSYVVHNQGEGPDYSNAVTSWGTATPSGFSDDLDPSTTYDVYIRNNCSFGFSDFVGPFTFTTLDPECEAPSDITITNIGPDQITLSWSEVELATNGYFWYIFDETDIPEEGSALDLGSVDSGETSVIIDGLTENTTYQVVLESDCSVNFSEFSEPIVFTTENLACETPDNFEVSLVTDTSATLSWEAITDDTENLTFGGYTWFIYNAGDMPGVDTPAFTGTTEETSVDLDNLNPETDYEAYVQANCDTGNSNLSAPFSFSTTDALNACQPAENIIASNISQTSIFLSWDPPSDSPVVEYTWEIRETVTGFPIYATDDVDPSITEIAIDGLEPNTSYLANVVTDCGTQFTIPGDSFAFTTLDTSELPPNDDICNPTFIPEFSTIIGDNTNATVQTNEPTPSCFEADVESTVWFSYVAPSSNDTDIVIQSINNSGTADVAVYEEPDDCTDLTSLIEVACGVGTGTNGESIVSPIGLTQGETYYVQVNFDASVEGTFEIFLDSNFSNQDFNKLQISLYPNPASHMLNVEAPESIEDIIIYNMLGQQVYKQKHNQNSVAVPVSNLESGQYFAKVTIDGKTYVEAFIKK</sequence>
<dbReference type="Gene3D" id="2.60.120.200">
    <property type="match status" value="3"/>
</dbReference>
<feature type="domain" description="Fibronectin type-III" evidence="5">
    <location>
        <begin position="1172"/>
        <end position="1267"/>
    </location>
</feature>
<dbReference type="Gene3D" id="2.60.40.10">
    <property type="entry name" value="Immunoglobulins"/>
    <property type="match status" value="11"/>
</dbReference>
<dbReference type="Pfam" id="PF00041">
    <property type="entry name" value="fn3"/>
    <property type="match status" value="5"/>
</dbReference>
<dbReference type="Pfam" id="PF14344">
    <property type="entry name" value="DUF4397"/>
    <property type="match status" value="1"/>
</dbReference>
<feature type="domain" description="Fibronectin type-III" evidence="5">
    <location>
        <begin position="1446"/>
        <end position="1540"/>
    </location>
</feature>
<keyword evidence="7" id="KW-1185">Reference proteome</keyword>
<feature type="domain" description="Fibronectin type-III" evidence="5">
    <location>
        <begin position="1849"/>
        <end position="1941"/>
    </location>
</feature>
<feature type="domain" description="Fibronectin type-III" evidence="5">
    <location>
        <begin position="2146"/>
        <end position="2238"/>
    </location>
</feature>
<dbReference type="SMART" id="SM00060">
    <property type="entry name" value="FN3"/>
    <property type="match status" value="11"/>
</dbReference>
<feature type="domain" description="MAM" evidence="4">
    <location>
        <begin position="1246"/>
        <end position="1446"/>
    </location>
</feature>
<evidence type="ECO:0000259" key="5">
    <source>
        <dbReference type="PROSITE" id="PS50853"/>
    </source>
</evidence>
<evidence type="ECO:0000256" key="2">
    <source>
        <dbReference type="ARBA" id="ARBA00022737"/>
    </source>
</evidence>